<evidence type="ECO:0000313" key="1">
    <source>
        <dbReference type="EMBL" id="KAL1248380.1"/>
    </source>
</evidence>
<dbReference type="EMBL" id="JAYMGO010000024">
    <property type="protein sequence ID" value="KAL1248380.1"/>
    <property type="molecule type" value="Genomic_DNA"/>
</dbReference>
<sequence>MQRDIVRIRASQVGRFMSLILTASSFLPSIVLHPVDYCCSLCHNSTNRDQLSLQPVCHHNICLLARPLQVYGAPTGACKERPVTEAQKISFWTGTQQSAFIQV</sequence>
<keyword evidence="2" id="KW-1185">Reference proteome</keyword>
<gene>
    <name evidence="1" type="ORF">QQF64_021698</name>
</gene>
<organism evidence="1 2">
    <name type="scientific">Cirrhinus molitorella</name>
    <name type="common">mud carp</name>
    <dbReference type="NCBI Taxonomy" id="172907"/>
    <lineage>
        <taxon>Eukaryota</taxon>
        <taxon>Metazoa</taxon>
        <taxon>Chordata</taxon>
        <taxon>Craniata</taxon>
        <taxon>Vertebrata</taxon>
        <taxon>Euteleostomi</taxon>
        <taxon>Actinopterygii</taxon>
        <taxon>Neopterygii</taxon>
        <taxon>Teleostei</taxon>
        <taxon>Ostariophysi</taxon>
        <taxon>Cypriniformes</taxon>
        <taxon>Cyprinidae</taxon>
        <taxon>Labeoninae</taxon>
        <taxon>Labeonini</taxon>
        <taxon>Cirrhinus</taxon>
    </lineage>
</organism>
<accession>A0ABR3L7K4</accession>
<proteinExistence type="predicted"/>
<protein>
    <recommendedName>
        <fullName evidence="3">Secreted protein</fullName>
    </recommendedName>
</protein>
<comment type="caution">
    <text evidence="1">The sequence shown here is derived from an EMBL/GenBank/DDBJ whole genome shotgun (WGS) entry which is preliminary data.</text>
</comment>
<evidence type="ECO:0008006" key="3">
    <source>
        <dbReference type="Google" id="ProtNLM"/>
    </source>
</evidence>
<evidence type="ECO:0000313" key="2">
    <source>
        <dbReference type="Proteomes" id="UP001558613"/>
    </source>
</evidence>
<name>A0ABR3L7K4_9TELE</name>
<reference evidence="1 2" key="1">
    <citation type="submission" date="2023-09" db="EMBL/GenBank/DDBJ databases">
        <authorList>
            <person name="Wang M."/>
        </authorList>
    </citation>
    <scope>NUCLEOTIDE SEQUENCE [LARGE SCALE GENOMIC DNA]</scope>
    <source>
        <strain evidence="1">GT-2023</strain>
        <tissue evidence="1">Liver</tissue>
    </source>
</reference>
<dbReference type="Proteomes" id="UP001558613">
    <property type="component" value="Unassembled WGS sequence"/>
</dbReference>